<reference evidence="3" key="4">
    <citation type="submission" date="2020-07" db="EMBL/GenBank/DDBJ databases">
        <authorList>
            <consortium name="NCBI Pathogen Detection Project"/>
        </authorList>
    </citation>
    <scope>NUCLEOTIDE SEQUENCE</scope>
    <source>
        <strain evidence="3">C25</strain>
    </source>
</reference>
<geneLocation type="plasmid" evidence="2">
    <name>pJIR4150</name>
</geneLocation>
<dbReference type="Gene3D" id="3.30.450.20">
    <property type="entry name" value="PAS domain"/>
    <property type="match status" value="1"/>
</dbReference>
<dbReference type="PROSITE" id="PS50112">
    <property type="entry name" value="PAS"/>
    <property type="match status" value="1"/>
</dbReference>
<evidence type="ECO:0000313" key="2">
    <source>
        <dbReference type="EMBL" id="CRG98351.1"/>
    </source>
</evidence>
<dbReference type="SUPFAM" id="SSF55785">
    <property type="entry name" value="PYP-like sensor domain (PAS domain)"/>
    <property type="match status" value="1"/>
</dbReference>
<dbReference type="InterPro" id="IPR035965">
    <property type="entry name" value="PAS-like_dom_sf"/>
</dbReference>
<proteinExistence type="predicted"/>
<protein>
    <recommendedName>
        <fullName evidence="1">PAS domain-containing protein</fullName>
    </recommendedName>
</protein>
<gene>
    <name evidence="3" type="ORF">I9063_003132</name>
    <name evidence="4" type="ORF">JJB78_17200</name>
</gene>
<evidence type="ECO:0000259" key="1">
    <source>
        <dbReference type="PROSITE" id="PS50112"/>
    </source>
</evidence>
<name>A0A0K2Y7X5_CLOPF</name>
<evidence type="ECO:0000313" key="4">
    <source>
        <dbReference type="EMBL" id="MBO3418176.1"/>
    </source>
</evidence>
<reference evidence="4 5" key="5">
    <citation type="submission" date="2020-12" db="EMBL/GenBank/DDBJ databases">
        <title>Comparative genomics of Clostridium perfringens reveals patterns of host-associated phylogenetic clades and virulence factors.</title>
        <authorList>
            <person name="Smith A.H."/>
            <person name="Geier R."/>
        </authorList>
    </citation>
    <scope>NUCLEOTIDE SEQUENCE [LARGE SCALE GENOMIC DNA]</scope>
    <source>
        <strain evidence="4 5">CHD15829P</strain>
    </source>
</reference>
<evidence type="ECO:0000313" key="5">
    <source>
        <dbReference type="Proteomes" id="UP000668358"/>
    </source>
</evidence>
<evidence type="ECO:0000313" key="3">
    <source>
        <dbReference type="EMBL" id="HAT4299709.1"/>
    </source>
</evidence>
<sequence>MGTDLGEKINLEKLLDNFPFEIWIKNTEGKYIYVNKFTIKNLGLPKKEIIVKTDFEIRKTEIANNCYLSDKEVLINNKCIYNEEVILNGDYYESFAVYKFPISLDNGEYLLGGCAKEISYKKSFQKDFNNLFMKSSFEEVI</sequence>
<accession>A0A0K2Y7X5</accession>
<dbReference type="Proteomes" id="UP000855421">
    <property type="component" value="Unassembled WGS sequence"/>
</dbReference>
<reference evidence="3" key="3">
    <citation type="journal article" date="2018" name="Genome Biol.">
        <title>SKESA: strategic k-mer extension for scrupulous assemblies.</title>
        <authorList>
            <person name="Souvorov A."/>
            <person name="Agarwala R."/>
            <person name="Lipman D.J."/>
        </authorList>
    </citation>
    <scope>NUCLEOTIDE SEQUENCE</scope>
    <source>
        <strain evidence="3">C25</strain>
    </source>
</reference>
<dbReference type="RefSeq" id="WP_110003801.1">
    <property type="nucleotide sequence ID" value="NZ_CATNZR010000028.1"/>
</dbReference>
<dbReference type="EMBL" id="DACTBT010000038">
    <property type="protein sequence ID" value="HAT4299709.1"/>
    <property type="molecule type" value="Genomic_DNA"/>
</dbReference>
<dbReference type="Proteomes" id="UP000668358">
    <property type="component" value="Unassembled WGS sequence"/>
</dbReference>
<organism evidence="2">
    <name type="scientific">Clostridium perfringens</name>
    <dbReference type="NCBI Taxonomy" id="1502"/>
    <lineage>
        <taxon>Bacteria</taxon>
        <taxon>Bacillati</taxon>
        <taxon>Bacillota</taxon>
        <taxon>Clostridia</taxon>
        <taxon>Eubacteriales</taxon>
        <taxon>Clostridiaceae</taxon>
        <taxon>Clostridium</taxon>
    </lineage>
</organism>
<dbReference type="InterPro" id="IPR000014">
    <property type="entry name" value="PAS"/>
</dbReference>
<dbReference type="EMBL" id="JAENRE010000041">
    <property type="protein sequence ID" value="MBO3418176.1"/>
    <property type="molecule type" value="Genomic_DNA"/>
</dbReference>
<dbReference type="AlphaFoldDB" id="A0A0K2Y7X5"/>
<reference evidence="2" key="1">
    <citation type="submission" date="2015-03" db="EMBL/GenBank/DDBJ databases">
        <authorList>
            <person name="Murphy D."/>
        </authorList>
    </citation>
    <scope>NUCLEOTIDE SEQUENCE</scope>
    <source>
        <strain evidence="2">JIR12708</strain>
        <plasmid evidence="2">pJIR4150</plasmid>
    </source>
</reference>
<reference evidence="2" key="2">
    <citation type="submission" date="2015-09" db="EMBL/GenBank/DDBJ databases">
        <title>Functional analysis of a bacitracin resistant determinant located on ICECp1, a novel Tn916-like element from a conjugative plasmid in Clostridium perfringens.</title>
        <authorList>
            <person name="Han X."/>
            <person name="Du X.-D."/>
            <person name="Southey L."/>
            <person name="Bulach D.M."/>
            <person name="Seemann T."/>
            <person name="Yan X.-X."/>
            <person name="Bannam T.L."/>
            <person name="Rood J.I."/>
        </authorList>
    </citation>
    <scope>NUCLEOTIDE SEQUENCE [LARGE SCALE GENOMIC DNA]</scope>
    <source>
        <strain evidence="2">JIR12708</strain>
        <plasmid evidence="2">pJIR4150</plasmid>
    </source>
</reference>
<keyword evidence="2" id="KW-0614">Plasmid</keyword>
<feature type="domain" description="PAS" evidence="1">
    <location>
        <begin position="7"/>
        <end position="50"/>
    </location>
</feature>
<dbReference type="EMBL" id="LN835295">
    <property type="protein sequence ID" value="CRG98351.1"/>
    <property type="molecule type" value="Genomic_DNA"/>
</dbReference>